<organism evidence="4 5">
    <name type="scientific">Octopus sinensis</name>
    <name type="common">East Asian common octopus</name>
    <dbReference type="NCBI Taxonomy" id="2607531"/>
    <lineage>
        <taxon>Eukaryota</taxon>
        <taxon>Metazoa</taxon>
        <taxon>Spiralia</taxon>
        <taxon>Lophotrochozoa</taxon>
        <taxon>Mollusca</taxon>
        <taxon>Cephalopoda</taxon>
        <taxon>Coleoidea</taxon>
        <taxon>Octopodiformes</taxon>
        <taxon>Octopoda</taxon>
        <taxon>Incirrata</taxon>
        <taxon>Octopodidae</taxon>
        <taxon>Octopus</taxon>
    </lineage>
</organism>
<evidence type="ECO:0000259" key="3">
    <source>
        <dbReference type="Pfam" id="PF02826"/>
    </source>
</evidence>
<evidence type="ECO:0000313" key="5">
    <source>
        <dbReference type="RefSeq" id="XP_029654475.1"/>
    </source>
</evidence>
<keyword evidence="4" id="KW-1185">Reference proteome</keyword>
<dbReference type="GO" id="GO:0016491">
    <property type="term" value="F:oxidoreductase activity"/>
    <property type="evidence" value="ECO:0007669"/>
    <property type="project" value="UniProtKB-KW"/>
</dbReference>
<feature type="domain" description="D-isomer specific 2-hydroxyacid dehydrogenase NAD-binding" evidence="3">
    <location>
        <begin position="67"/>
        <end position="105"/>
    </location>
</feature>
<dbReference type="KEGG" id="osn:115227908"/>
<evidence type="ECO:0000256" key="1">
    <source>
        <dbReference type="ARBA" id="ARBA00023002"/>
    </source>
</evidence>
<dbReference type="Proteomes" id="UP000515154">
    <property type="component" value="Unplaced"/>
</dbReference>
<evidence type="ECO:0000256" key="2">
    <source>
        <dbReference type="ARBA" id="ARBA00023027"/>
    </source>
</evidence>
<accession>A0A6P7TX20</accession>
<dbReference type="Pfam" id="PF02826">
    <property type="entry name" value="2-Hacid_dh_C"/>
    <property type="match status" value="1"/>
</dbReference>
<reference evidence="5" key="1">
    <citation type="submission" date="2025-08" db="UniProtKB">
        <authorList>
            <consortium name="RefSeq"/>
        </authorList>
    </citation>
    <scope>IDENTIFICATION</scope>
</reference>
<dbReference type="InterPro" id="IPR006140">
    <property type="entry name" value="D-isomer_DH_NAD-bd"/>
</dbReference>
<dbReference type="GO" id="GO:0051287">
    <property type="term" value="F:NAD binding"/>
    <property type="evidence" value="ECO:0007669"/>
    <property type="project" value="InterPro"/>
</dbReference>
<gene>
    <name evidence="5" type="primary">LOC115227908</name>
</gene>
<name>A0A6P7TX20_9MOLL</name>
<dbReference type="InterPro" id="IPR036291">
    <property type="entry name" value="NAD(P)-bd_dom_sf"/>
</dbReference>
<keyword evidence="1" id="KW-0560">Oxidoreductase</keyword>
<sequence length="120" mass="14095">MAEYVISQLISYERRFRYANLLQEKKIWSLTEFLTYRSLNKKTIGILGLGIIGKQGLLSSYYYLRHIYRNNWIDGAILDVFQKEPLSKDSELWSMPNVIITPHVAAVADKNEVLYFELIF</sequence>
<dbReference type="PANTHER" id="PTHR43333:SF1">
    <property type="entry name" value="D-ISOMER SPECIFIC 2-HYDROXYACID DEHYDROGENASE NAD-BINDING DOMAIN-CONTAINING PROTEIN"/>
    <property type="match status" value="1"/>
</dbReference>
<dbReference type="PANTHER" id="PTHR43333">
    <property type="entry name" value="2-HACID_DH_C DOMAIN-CONTAINING PROTEIN"/>
    <property type="match status" value="1"/>
</dbReference>
<evidence type="ECO:0000313" key="4">
    <source>
        <dbReference type="Proteomes" id="UP000515154"/>
    </source>
</evidence>
<dbReference type="SUPFAM" id="SSF51735">
    <property type="entry name" value="NAD(P)-binding Rossmann-fold domains"/>
    <property type="match status" value="1"/>
</dbReference>
<proteinExistence type="predicted"/>
<dbReference type="AlphaFoldDB" id="A0A6P7TX20"/>
<keyword evidence="2" id="KW-0520">NAD</keyword>
<protein>
    <submittedName>
        <fullName evidence="5">Glyoxylate/hydroxypyruvate reductase A-like</fullName>
    </submittedName>
</protein>
<dbReference type="RefSeq" id="XP_029654475.1">
    <property type="nucleotide sequence ID" value="XM_029798615.1"/>
</dbReference>
<dbReference type="Gene3D" id="3.40.50.720">
    <property type="entry name" value="NAD(P)-binding Rossmann-like Domain"/>
    <property type="match status" value="2"/>
</dbReference>